<feature type="compositionally biased region" description="Basic and acidic residues" evidence="9">
    <location>
        <begin position="343"/>
        <end position="355"/>
    </location>
</feature>
<evidence type="ECO:0000256" key="9">
    <source>
        <dbReference type="SAM" id="MobiDB-lite"/>
    </source>
</evidence>
<protein>
    <recommendedName>
        <fullName evidence="2">receptor protein-tyrosine kinase</fullName>
        <ecNumber evidence="2">2.7.10.1</ecNumber>
    </recommendedName>
</protein>
<evidence type="ECO:0000256" key="8">
    <source>
        <dbReference type="ARBA" id="ARBA00023137"/>
    </source>
</evidence>
<feature type="region of interest" description="Disordered" evidence="9">
    <location>
        <begin position="178"/>
        <end position="207"/>
    </location>
</feature>
<dbReference type="GeneID" id="75831751"/>
<feature type="region of interest" description="Disordered" evidence="9">
    <location>
        <begin position="241"/>
        <end position="355"/>
    </location>
</feature>
<organism evidence="11 12">
    <name type="scientific">Emericellopsis cladophorae</name>
    <dbReference type="NCBI Taxonomy" id="2686198"/>
    <lineage>
        <taxon>Eukaryota</taxon>
        <taxon>Fungi</taxon>
        <taxon>Dikarya</taxon>
        <taxon>Ascomycota</taxon>
        <taxon>Pezizomycotina</taxon>
        <taxon>Sordariomycetes</taxon>
        <taxon>Hypocreomycetidae</taxon>
        <taxon>Hypocreales</taxon>
        <taxon>Bionectriaceae</taxon>
        <taxon>Emericellopsis</taxon>
    </lineage>
</organism>
<reference evidence="11" key="2">
    <citation type="submission" date="2022-07" db="EMBL/GenBank/DDBJ databases">
        <authorList>
            <person name="Goncalves M.F.M."/>
            <person name="Hilario S."/>
            <person name="Van De Peer Y."/>
            <person name="Esteves A.C."/>
            <person name="Alves A."/>
        </authorList>
    </citation>
    <scope>NUCLEOTIDE SEQUENCE</scope>
    <source>
        <strain evidence="11">MUM 19.33</strain>
    </source>
</reference>
<gene>
    <name evidence="11" type="ORF">J7T54_005266</name>
</gene>
<keyword evidence="8" id="KW-0829">Tyrosine-protein kinase</keyword>
<keyword evidence="5" id="KW-0418">Kinase</keyword>
<dbReference type="RefSeq" id="XP_051362411.1">
    <property type="nucleotide sequence ID" value="XM_051506207.1"/>
</dbReference>
<dbReference type="InterPro" id="IPR051694">
    <property type="entry name" value="Immunoregulatory_rcpt-like"/>
</dbReference>
<dbReference type="Gene3D" id="6.10.250.2930">
    <property type="match status" value="1"/>
</dbReference>
<evidence type="ECO:0000256" key="10">
    <source>
        <dbReference type="SAM" id="Phobius"/>
    </source>
</evidence>
<dbReference type="InterPro" id="IPR044912">
    <property type="entry name" value="Egfr_JX_dom"/>
</dbReference>
<comment type="caution">
    <text evidence="11">The sequence shown here is derived from an EMBL/GenBank/DDBJ whole genome shotgun (WGS) entry which is preliminary data.</text>
</comment>
<evidence type="ECO:0000256" key="5">
    <source>
        <dbReference type="ARBA" id="ARBA00022777"/>
    </source>
</evidence>
<evidence type="ECO:0000256" key="4">
    <source>
        <dbReference type="ARBA" id="ARBA00022692"/>
    </source>
</evidence>
<sequence>MRSGSTTISILALASKAKALIKPNLPIATDLAVHYDDLGISPQPTTGPKAPELRRRDLVDGETRYVAADNTASALGNGRAMCCDDEGNDCGVATTCYDLEERLAMTTTSSDRYAMYCDLEFPFCQTVSIYSDILDYVCGQTNTSTDQKAFITYDGQGEREFTAFYLRDGTTTTRIVTDILDPGSESDTPTETTRNPKPKPGPNDDDVPVGAIAGGVVGGVAAIAIGALALFCYMRRRRTRKQGEQQQQQQQQNQYPPMQTVPPMYPQEYPKTQGPQVQQSYMGAGSPQSPTEYMTVSGSPTITDPRINIMSGQSPPTYWNAAPKDQQGTTEQPGVFYEAPARPNERRENNTQELA</sequence>
<dbReference type="GO" id="GO:0016020">
    <property type="term" value="C:membrane"/>
    <property type="evidence" value="ECO:0007669"/>
    <property type="project" value="UniProtKB-SubCell"/>
</dbReference>
<feature type="transmembrane region" description="Helical" evidence="10">
    <location>
        <begin position="209"/>
        <end position="233"/>
    </location>
</feature>
<evidence type="ECO:0000256" key="2">
    <source>
        <dbReference type="ARBA" id="ARBA00011902"/>
    </source>
</evidence>
<evidence type="ECO:0000256" key="1">
    <source>
        <dbReference type="ARBA" id="ARBA00004167"/>
    </source>
</evidence>
<feature type="compositionally biased region" description="Low complexity" evidence="9">
    <location>
        <begin position="244"/>
        <end position="254"/>
    </location>
</feature>
<evidence type="ECO:0000256" key="3">
    <source>
        <dbReference type="ARBA" id="ARBA00022679"/>
    </source>
</evidence>
<keyword evidence="4 10" id="KW-0812">Transmembrane</keyword>
<accession>A0A9P9Y1D0</accession>
<evidence type="ECO:0000256" key="6">
    <source>
        <dbReference type="ARBA" id="ARBA00022989"/>
    </source>
</evidence>
<dbReference type="PANTHER" id="PTHR15549">
    <property type="entry name" value="PAIRED IMMUNOGLOBULIN-LIKE TYPE 2 RECEPTOR"/>
    <property type="match status" value="1"/>
</dbReference>
<comment type="subcellular location">
    <subcellularLocation>
        <location evidence="1">Membrane</location>
        <topology evidence="1">Single-pass membrane protein</topology>
    </subcellularLocation>
</comment>
<keyword evidence="7 10" id="KW-0472">Membrane</keyword>
<dbReference type="EMBL" id="JAGIXG020000020">
    <property type="protein sequence ID" value="KAI6781555.1"/>
    <property type="molecule type" value="Genomic_DNA"/>
</dbReference>
<dbReference type="AlphaFoldDB" id="A0A9P9Y1D0"/>
<dbReference type="Proteomes" id="UP001055219">
    <property type="component" value="Unassembled WGS sequence"/>
</dbReference>
<keyword evidence="6 10" id="KW-1133">Transmembrane helix</keyword>
<feature type="compositionally biased region" description="Polar residues" evidence="9">
    <location>
        <begin position="273"/>
        <end position="302"/>
    </location>
</feature>
<evidence type="ECO:0000313" key="11">
    <source>
        <dbReference type="EMBL" id="KAI6781555.1"/>
    </source>
</evidence>
<proteinExistence type="predicted"/>
<dbReference type="PANTHER" id="PTHR15549:SF30">
    <property type="entry name" value="MID2 DOMAIN-CONTAINING PROTEIN"/>
    <property type="match status" value="1"/>
</dbReference>
<dbReference type="GO" id="GO:0071944">
    <property type="term" value="C:cell periphery"/>
    <property type="evidence" value="ECO:0007669"/>
    <property type="project" value="UniProtKB-ARBA"/>
</dbReference>
<dbReference type="OrthoDB" id="5347452at2759"/>
<name>A0A9P9Y1D0_9HYPO</name>
<evidence type="ECO:0000313" key="12">
    <source>
        <dbReference type="Proteomes" id="UP001055219"/>
    </source>
</evidence>
<dbReference type="EC" id="2.7.10.1" evidence="2"/>
<reference evidence="11" key="1">
    <citation type="journal article" date="2021" name="J Fungi (Basel)">
        <title>Genomic and Metabolomic Analyses of the Marine Fungus Emericellopsis cladophorae: Insights into Saltwater Adaptability Mechanisms and Its Biosynthetic Potential.</title>
        <authorList>
            <person name="Goncalves M.F.M."/>
            <person name="Hilario S."/>
            <person name="Van de Peer Y."/>
            <person name="Esteves A.C."/>
            <person name="Alves A."/>
        </authorList>
    </citation>
    <scope>NUCLEOTIDE SEQUENCE</scope>
    <source>
        <strain evidence="11">MUM 19.33</strain>
    </source>
</reference>
<evidence type="ECO:0000256" key="7">
    <source>
        <dbReference type="ARBA" id="ARBA00023136"/>
    </source>
</evidence>
<keyword evidence="3" id="KW-0808">Transferase</keyword>
<keyword evidence="12" id="KW-1185">Reference proteome</keyword>
<dbReference type="GO" id="GO:0004714">
    <property type="term" value="F:transmembrane receptor protein tyrosine kinase activity"/>
    <property type="evidence" value="ECO:0007669"/>
    <property type="project" value="UniProtKB-EC"/>
</dbReference>